<name>A0AAX4JZ34_9TREE</name>
<gene>
    <name evidence="5" type="ORF">L201_005553</name>
</gene>
<dbReference type="Pfam" id="PF10348">
    <property type="entry name" value="DUF2427"/>
    <property type="match status" value="1"/>
</dbReference>
<feature type="compositionally biased region" description="Polar residues" evidence="1">
    <location>
        <begin position="395"/>
        <end position="429"/>
    </location>
</feature>
<feature type="compositionally biased region" description="Basic and acidic residues" evidence="1">
    <location>
        <begin position="436"/>
        <end position="457"/>
    </location>
</feature>
<feature type="transmembrane region" description="Helical" evidence="2">
    <location>
        <begin position="267"/>
        <end position="287"/>
    </location>
</feature>
<keyword evidence="6" id="KW-1185">Reference proteome</keyword>
<evidence type="ECO:0000259" key="3">
    <source>
        <dbReference type="Pfam" id="PF10348"/>
    </source>
</evidence>
<feature type="transmembrane region" description="Helical" evidence="2">
    <location>
        <begin position="588"/>
        <end position="607"/>
    </location>
</feature>
<feature type="domain" description="Protein YTP1-like C-terminal" evidence="4">
    <location>
        <begin position="488"/>
        <end position="762"/>
    </location>
</feature>
<feature type="compositionally biased region" description="Basic and acidic residues" evidence="1">
    <location>
        <begin position="48"/>
        <end position="59"/>
    </location>
</feature>
<feature type="compositionally biased region" description="Low complexity" evidence="1">
    <location>
        <begin position="109"/>
        <end position="121"/>
    </location>
</feature>
<keyword evidence="2" id="KW-0812">Transmembrane</keyword>
<organism evidence="5 6">
    <name type="scientific">Kwoniella dendrophila CBS 6074</name>
    <dbReference type="NCBI Taxonomy" id="1295534"/>
    <lineage>
        <taxon>Eukaryota</taxon>
        <taxon>Fungi</taxon>
        <taxon>Dikarya</taxon>
        <taxon>Basidiomycota</taxon>
        <taxon>Agaricomycotina</taxon>
        <taxon>Tremellomycetes</taxon>
        <taxon>Tremellales</taxon>
        <taxon>Cryptococcaceae</taxon>
        <taxon>Kwoniella</taxon>
    </lineage>
</organism>
<feature type="transmembrane region" description="Helical" evidence="2">
    <location>
        <begin position="740"/>
        <end position="761"/>
    </location>
</feature>
<dbReference type="Pfam" id="PF10355">
    <property type="entry name" value="Ytp1"/>
    <property type="match status" value="1"/>
</dbReference>
<proteinExistence type="predicted"/>
<feature type="compositionally biased region" description="Basic and acidic residues" evidence="1">
    <location>
        <begin position="122"/>
        <end position="145"/>
    </location>
</feature>
<evidence type="ECO:0000259" key="4">
    <source>
        <dbReference type="Pfam" id="PF10355"/>
    </source>
</evidence>
<feature type="transmembrane region" description="Helical" evidence="2">
    <location>
        <begin position="206"/>
        <end position="224"/>
    </location>
</feature>
<evidence type="ECO:0000256" key="1">
    <source>
        <dbReference type="SAM" id="MobiDB-lite"/>
    </source>
</evidence>
<keyword evidence="2" id="KW-0472">Membrane</keyword>
<keyword evidence="2" id="KW-1133">Transmembrane helix</keyword>
<protein>
    <recommendedName>
        <fullName evidence="7">Cytoplasmic protein</fullName>
    </recommendedName>
</protein>
<dbReference type="AlphaFoldDB" id="A0AAX4JZ34"/>
<feature type="region of interest" description="Disordered" evidence="1">
    <location>
        <begin position="48"/>
        <end position="74"/>
    </location>
</feature>
<sequence>MVTTRPKKLNQTLPVTTSLISTILLLPIVLSSFASATPLISSSQALVSRHEEDQGHHGMDMGMMDDDDGEEHTHADTSLTVTLVTDTTTTATTGDSIAASVAASEIPLPSSSSTINSNPTSHSHEHGHSVEERPPSGHDHDHGSHTEAKIELDDIGIHKWHYFPPTYLDADFKLDNDSAIFGEEFDDDWNPDEFVSHKALMALHSLLYYGAYFGLLPISLALRAADHPSHYFANAFFLTVAILGWLAGKAYKAAQENRYEGAVHESFSNILLLVSIGLTVLDSLELIKRGIKFYKQHDKSWSAFAHQVLSSHKVDGVWPANRYEMVGLVDQDHEDDHGNVVVFAVGDDEDENEHNVKNGNVQDEIDEIGHLPFRTSSNTSSGKPRRPSLLIRQWTPESRNSTGSEGTLQDTPATSSSHNSFLQKSNHANRTGAYDAHSRETHDENEDHHEHEEEDHVQPIWSRTKSSGLKRAIEIVLTWVRRSQIVFAYVVFLTEFTEYTGMCRAGLINSCAAHYIKGSIFFWYGVLTFARYLGAYADLGWAWNKRPGGLGVSAEMVECSVIFVYGITNTWMERFGSKSNDPYTVKQVQHISIAVMFWFAGLSGMLLESRWVRKVMGSFISGGRRDVHEPPTHAFSYNPLPALVIGVTGLAMAAHHQEYVFQVAIHSLWGTLLAGGSLFRFLTYFFLFLRPPVESTLPSRPPTEVLTAFGYAAGGIVFMLSNEEIAWAAMRAGWDDMMAFLNFTVALTSLIFCWSVVIMALKGWAGLRMTRKKNNLAIA</sequence>
<feature type="transmembrane region" description="Helical" evidence="2">
    <location>
        <begin position="667"/>
        <end position="689"/>
    </location>
</feature>
<feature type="transmembrane region" description="Helical" evidence="2">
    <location>
        <begin position="231"/>
        <end position="247"/>
    </location>
</feature>
<feature type="transmembrane region" description="Helical" evidence="2">
    <location>
        <begin position="520"/>
        <end position="537"/>
    </location>
</feature>
<accession>A0AAX4JZ34</accession>
<dbReference type="InterPro" id="IPR018825">
    <property type="entry name" value="DUF2427"/>
</dbReference>
<feature type="region of interest" description="Disordered" evidence="1">
    <location>
        <begin position="103"/>
        <end position="145"/>
    </location>
</feature>
<dbReference type="EMBL" id="CP144104">
    <property type="protein sequence ID" value="WWC90617.1"/>
    <property type="molecule type" value="Genomic_DNA"/>
</dbReference>
<dbReference type="Proteomes" id="UP001355207">
    <property type="component" value="Chromosome 7"/>
</dbReference>
<reference evidence="5 6" key="1">
    <citation type="submission" date="2024-01" db="EMBL/GenBank/DDBJ databases">
        <title>Comparative genomics of Cryptococcus and Kwoniella reveals pathogenesis evolution and contrasting modes of karyotype evolution via chromosome fusion or intercentromeric recombination.</title>
        <authorList>
            <person name="Coelho M.A."/>
            <person name="David-Palma M."/>
            <person name="Shea T."/>
            <person name="Bowers K."/>
            <person name="McGinley-Smith S."/>
            <person name="Mohammad A.W."/>
            <person name="Gnirke A."/>
            <person name="Yurkov A.M."/>
            <person name="Nowrousian M."/>
            <person name="Sun S."/>
            <person name="Cuomo C.A."/>
            <person name="Heitman J."/>
        </authorList>
    </citation>
    <scope>NUCLEOTIDE SEQUENCE [LARGE SCALE GENOMIC DNA]</scope>
    <source>
        <strain evidence="5 6">CBS 6074</strain>
    </source>
</reference>
<dbReference type="PANTHER" id="PTHR31685:SF3">
    <property type="entry name" value="INTEGRAL MEMBRANE PROTEIN (AFU_ORTHOLOGUE AFUA_6G12730)"/>
    <property type="match status" value="1"/>
</dbReference>
<dbReference type="InterPro" id="IPR018827">
    <property type="entry name" value="YTP1_C"/>
</dbReference>
<feature type="region of interest" description="Disordered" evidence="1">
    <location>
        <begin position="347"/>
        <end position="460"/>
    </location>
</feature>
<dbReference type="GeneID" id="91096223"/>
<evidence type="ECO:0000313" key="6">
    <source>
        <dbReference type="Proteomes" id="UP001355207"/>
    </source>
</evidence>
<feature type="transmembrane region" description="Helical" evidence="2">
    <location>
        <begin position="549"/>
        <end position="568"/>
    </location>
</feature>
<feature type="transmembrane region" description="Helical" evidence="2">
    <location>
        <begin position="701"/>
        <end position="720"/>
    </location>
</feature>
<feature type="transmembrane region" description="Helical" evidence="2">
    <location>
        <begin position="634"/>
        <end position="655"/>
    </location>
</feature>
<evidence type="ECO:0000256" key="2">
    <source>
        <dbReference type="SAM" id="Phobius"/>
    </source>
</evidence>
<feature type="domain" description="DUF2427" evidence="3">
    <location>
        <begin position="193"/>
        <end position="276"/>
    </location>
</feature>
<evidence type="ECO:0008006" key="7">
    <source>
        <dbReference type="Google" id="ProtNLM"/>
    </source>
</evidence>
<evidence type="ECO:0000313" key="5">
    <source>
        <dbReference type="EMBL" id="WWC90617.1"/>
    </source>
</evidence>
<dbReference type="RefSeq" id="XP_066077380.1">
    <property type="nucleotide sequence ID" value="XM_066221283.1"/>
</dbReference>
<dbReference type="PANTHER" id="PTHR31685">
    <property type="entry name" value="INTEGRAL MEMBRANE PROTEIN (AFU_ORTHOLOGUE AFUA_6G12730)-RELATED"/>
    <property type="match status" value="1"/>
</dbReference>